<name>A0A3S1AGV7_ELYCH</name>
<sequence>QTQLYSQLLQKLLCELDSSRMFLVHFFDCLRHKSDLPRELVNLDLDLSINSQCVILSTLYVEPFHYFQFMEVVIYFPRKKIYFFQELLFVKF</sequence>
<gene>
    <name evidence="1" type="ORF">EGW08_000558</name>
</gene>
<keyword evidence="2" id="KW-1185">Reference proteome</keyword>
<feature type="non-terminal residue" evidence="1">
    <location>
        <position position="1"/>
    </location>
</feature>
<protein>
    <submittedName>
        <fullName evidence="1">Uncharacterized protein</fullName>
    </submittedName>
</protein>
<proteinExistence type="predicted"/>
<dbReference type="AlphaFoldDB" id="A0A3S1AGV7"/>
<evidence type="ECO:0000313" key="2">
    <source>
        <dbReference type="Proteomes" id="UP000271974"/>
    </source>
</evidence>
<accession>A0A3S1AGV7</accession>
<comment type="caution">
    <text evidence="1">The sequence shown here is derived from an EMBL/GenBank/DDBJ whole genome shotgun (WGS) entry which is preliminary data.</text>
</comment>
<organism evidence="1 2">
    <name type="scientific">Elysia chlorotica</name>
    <name type="common">Eastern emerald elysia</name>
    <name type="synonym">Sea slug</name>
    <dbReference type="NCBI Taxonomy" id="188477"/>
    <lineage>
        <taxon>Eukaryota</taxon>
        <taxon>Metazoa</taxon>
        <taxon>Spiralia</taxon>
        <taxon>Lophotrochozoa</taxon>
        <taxon>Mollusca</taxon>
        <taxon>Gastropoda</taxon>
        <taxon>Heterobranchia</taxon>
        <taxon>Euthyneura</taxon>
        <taxon>Panpulmonata</taxon>
        <taxon>Sacoglossa</taxon>
        <taxon>Placobranchoidea</taxon>
        <taxon>Plakobranchidae</taxon>
        <taxon>Elysia</taxon>
    </lineage>
</organism>
<reference evidence="1 2" key="1">
    <citation type="submission" date="2019-01" db="EMBL/GenBank/DDBJ databases">
        <title>A draft genome assembly of the solar-powered sea slug Elysia chlorotica.</title>
        <authorList>
            <person name="Cai H."/>
            <person name="Li Q."/>
            <person name="Fang X."/>
            <person name="Li J."/>
            <person name="Curtis N.E."/>
            <person name="Altenburger A."/>
            <person name="Shibata T."/>
            <person name="Feng M."/>
            <person name="Maeda T."/>
            <person name="Schwartz J.A."/>
            <person name="Shigenobu S."/>
            <person name="Lundholm N."/>
            <person name="Nishiyama T."/>
            <person name="Yang H."/>
            <person name="Hasebe M."/>
            <person name="Li S."/>
            <person name="Pierce S.K."/>
            <person name="Wang J."/>
        </authorList>
    </citation>
    <scope>NUCLEOTIDE SEQUENCE [LARGE SCALE GENOMIC DNA]</scope>
    <source>
        <strain evidence="1">EC2010</strain>
        <tissue evidence="1">Whole organism of an adult</tissue>
    </source>
</reference>
<dbReference type="EMBL" id="RQTK01000007">
    <property type="protein sequence ID" value="RUS91732.1"/>
    <property type="molecule type" value="Genomic_DNA"/>
</dbReference>
<dbReference type="Proteomes" id="UP000271974">
    <property type="component" value="Unassembled WGS sequence"/>
</dbReference>
<evidence type="ECO:0000313" key="1">
    <source>
        <dbReference type="EMBL" id="RUS91732.1"/>
    </source>
</evidence>